<feature type="compositionally biased region" description="Low complexity" evidence="1">
    <location>
        <begin position="38"/>
        <end position="53"/>
    </location>
</feature>
<evidence type="ECO:0000313" key="3">
    <source>
        <dbReference type="Proteomes" id="UP001381693"/>
    </source>
</evidence>
<gene>
    <name evidence="2" type="ORF">SK128_016162</name>
</gene>
<evidence type="ECO:0000313" key="2">
    <source>
        <dbReference type="EMBL" id="KAK7065454.1"/>
    </source>
</evidence>
<dbReference type="AlphaFoldDB" id="A0AAN8ZVX6"/>
<keyword evidence="3" id="KW-1185">Reference proteome</keyword>
<feature type="non-terminal residue" evidence="2">
    <location>
        <position position="134"/>
    </location>
</feature>
<accession>A0AAN8ZVX6</accession>
<dbReference type="Proteomes" id="UP001381693">
    <property type="component" value="Unassembled WGS sequence"/>
</dbReference>
<protein>
    <submittedName>
        <fullName evidence="2">Uncharacterized protein</fullName>
    </submittedName>
</protein>
<sequence>MGGRMDDWVGLVEGWLANGGWEEGGVQGRSHGISSVTVHRTATTSTQHTTASAGRTHKRSHRSLVACGVIRTQTTHQPNTLHIPRKERPNDLFAPPPPFQSPPSQARFPLSFSTLSASNWLLKKYMLQGLVKSF</sequence>
<dbReference type="EMBL" id="JAXCGZ010020783">
    <property type="protein sequence ID" value="KAK7065454.1"/>
    <property type="molecule type" value="Genomic_DNA"/>
</dbReference>
<comment type="caution">
    <text evidence="2">The sequence shown here is derived from an EMBL/GenBank/DDBJ whole genome shotgun (WGS) entry which is preliminary data.</text>
</comment>
<feature type="region of interest" description="Disordered" evidence="1">
    <location>
        <begin position="80"/>
        <end position="105"/>
    </location>
</feature>
<reference evidence="2 3" key="1">
    <citation type="submission" date="2023-11" db="EMBL/GenBank/DDBJ databases">
        <title>Halocaridina rubra genome assembly.</title>
        <authorList>
            <person name="Smith C."/>
        </authorList>
    </citation>
    <scope>NUCLEOTIDE SEQUENCE [LARGE SCALE GENOMIC DNA]</scope>
    <source>
        <strain evidence="2">EP-1</strain>
        <tissue evidence="2">Whole</tissue>
    </source>
</reference>
<evidence type="ECO:0000256" key="1">
    <source>
        <dbReference type="SAM" id="MobiDB-lite"/>
    </source>
</evidence>
<name>A0AAN8ZVX6_HALRR</name>
<feature type="region of interest" description="Disordered" evidence="1">
    <location>
        <begin position="38"/>
        <end position="62"/>
    </location>
</feature>
<organism evidence="2 3">
    <name type="scientific">Halocaridina rubra</name>
    <name type="common">Hawaiian red shrimp</name>
    <dbReference type="NCBI Taxonomy" id="373956"/>
    <lineage>
        <taxon>Eukaryota</taxon>
        <taxon>Metazoa</taxon>
        <taxon>Ecdysozoa</taxon>
        <taxon>Arthropoda</taxon>
        <taxon>Crustacea</taxon>
        <taxon>Multicrustacea</taxon>
        <taxon>Malacostraca</taxon>
        <taxon>Eumalacostraca</taxon>
        <taxon>Eucarida</taxon>
        <taxon>Decapoda</taxon>
        <taxon>Pleocyemata</taxon>
        <taxon>Caridea</taxon>
        <taxon>Atyoidea</taxon>
        <taxon>Atyidae</taxon>
        <taxon>Halocaridina</taxon>
    </lineage>
</organism>
<proteinExistence type="predicted"/>